<accession>A0A445M695</accession>
<sequence>MQRSWSGSVWRKTSTSLSLTPDNMDSDQHLPTYDPLSHVAQRDLSRLRSAQNAVHLIPLLVLLCAVILWFFSAPTSSPNNHSS</sequence>
<keyword evidence="2" id="KW-0812">Transmembrane</keyword>
<evidence type="ECO:0000256" key="2">
    <source>
        <dbReference type="SAM" id="Phobius"/>
    </source>
</evidence>
<dbReference type="AlphaFoldDB" id="A0A445M695"/>
<dbReference type="EMBL" id="QZWG01000001">
    <property type="protein sequence ID" value="RZC30983.1"/>
    <property type="molecule type" value="Genomic_DNA"/>
</dbReference>
<keyword evidence="2" id="KW-0472">Membrane</keyword>
<organism evidence="3 4">
    <name type="scientific">Glycine soja</name>
    <name type="common">Wild soybean</name>
    <dbReference type="NCBI Taxonomy" id="3848"/>
    <lineage>
        <taxon>Eukaryota</taxon>
        <taxon>Viridiplantae</taxon>
        <taxon>Streptophyta</taxon>
        <taxon>Embryophyta</taxon>
        <taxon>Tracheophyta</taxon>
        <taxon>Spermatophyta</taxon>
        <taxon>Magnoliopsida</taxon>
        <taxon>eudicotyledons</taxon>
        <taxon>Gunneridae</taxon>
        <taxon>Pentapetalae</taxon>
        <taxon>rosids</taxon>
        <taxon>fabids</taxon>
        <taxon>Fabales</taxon>
        <taxon>Fabaceae</taxon>
        <taxon>Papilionoideae</taxon>
        <taxon>50 kb inversion clade</taxon>
        <taxon>NPAAA clade</taxon>
        <taxon>indigoferoid/millettioid clade</taxon>
        <taxon>Phaseoleae</taxon>
        <taxon>Glycine</taxon>
        <taxon>Glycine subgen. Soja</taxon>
    </lineage>
</organism>
<comment type="caution">
    <text evidence="3">The sequence shown here is derived from an EMBL/GenBank/DDBJ whole genome shotgun (WGS) entry which is preliminary data.</text>
</comment>
<evidence type="ECO:0000313" key="3">
    <source>
        <dbReference type="EMBL" id="RZC30983.1"/>
    </source>
</evidence>
<keyword evidence="4" id="KW-1185">Reference proteome</keyword>
<dbReference type="Proteomes" id="UP000289340">
    <property type="component" value="Chromosome 1"/>
</dbReference>
<keyword evidence="2" id="KW-1133">Transmembrane helix</keyword>
<reference evidence="3 4" key="1">
    <citation type="submission" date="2018-09" db="EMBL/GenBank/DDBJ databases">
        <title>A high-quality reference genome of wild soybean provides a powerful tool to mine soybean genomes.</title>
        <authorList>
            <person name="Xie M."/>
            <person name="Chung C.Y.L."/>
            <person name="Li M.-W."/>
            <person name="Wong F.-L."/>
            <person name="Chan T.-F."/>
            <person name="Lam H.-M."/>
        </authorList>
    </citation>
    <scope>NUCLEOTIDE SEQUENCE [LARGE SCALE GENOMIC DNA]</scope>
    <source>
        <strain evidence="4">cv. W05</strain>
        <tissue evidence="3">Hypocotyl of etiolated seedlings</tissue>
    </source>
</reference>
<feature type="transmembrane region" description="Helical" evidence="2">
    <location>
        <begin position="52"/>
        <end position="71"/>
    </location>
</feature>
<gene>
    <name evidence="3" type="ORF">D0Y65_002146</name>
</gene>
<evidence type="ECO:0000313" key="4">
    <source>
        <dbReference type="Proteomes" id="UP000289340"/>
    </source>
</evidence>
<name>A0A445M695_GLYSO</name>
<dbReference type="PANTHER" id="PTHR34189">
    <property type="entry name" value="TRANSMEMBRANE PROTEIN"/>
    <property type="match status" value="1"/>
</dbReference>
<protein>
    <recommendedName>
        <fullName evidence="5">Transmembrane protein</fullName>
    </recommendedName>
</protein>
<feature type="compositionally biased region" description="Polar residues" evidence="1">
    <location>
        <begin position="1"/>
        <end position="23"/>
    </location>
</feature>
<dbReference type="PANTHER" id="PTHR34189:SF13">
    <property type="entry name" value="TRANSMEMBRANE PROTEIN"/>
    <property type="match status" value="1"/>
</dbReference>
<evidence type="ECO:0008006" key="5">
    <source>
        <dbReference type="Google" id="ProtNLM"/>
    </source>
</evidence>
<feature type="region of interest" description="Disordered" evidence="1">
    <location>
        <begin position="1"/>
        <end position="24"/>
    </location>
</feature>
<proteinExistence type="predicted"/>
<evidence type="ECO:0000256" key="1">
    <source>
        <dbReference type="SAM" id="MobiDB-lite"/>
    </source>
</evidence>